<organism evidence="1 2">
    <name type="scientific">Paraburkholderia domus</name>
    <dbReference type="NCBI Taxonomy" id="2793075"/>
    <lineage>
        <taxon>Bacteria</taxon>
        <taxon>Pseudomonadati</taxon>
        <taxon>Pseudomonadota</taxon>
        <taxon>Betaproteobacteria</taxon>
        <taxon>Burkholderiales</taxon>
        <taxon>Burkholderiaceae</taxon>
        <taxon>Paraburkholderia</taxon>
    </lineage>
</organism>
<gene>
    <name evidence="1" type="ORF">R70211_01012</name>
</gene>
<comment type="caution">
    <text evidence="1">The sequence shown here is derived from an EMBL/GenBank/DDBJ whole genome shotgun (WGS) entry which is preliminary data.</text>
</comment>
<sequence>MQRMNSVHKQGETLIGKALSGVAFAAVRSAPTHSERSLLHAGGAAINIKVQSDTLVAAIAESLEELQCMKCASKR</sequence>
<keyword evidence="2" id="KW-1185">Reference proteome</keyword>
<dbReference type="Proteomes" id="UP000675121">
    <property type="component" value="Unassembled WGS sequence"/>
</dbReference>
<dbReference type="AlphaFoldDB" id="A0A9N8MLW5"/>
<evidence type="ECO:0000313" key="2">
    <source>
        <dbReference type="Proteomes" id="UP000675121"/>
    </source>
</evidence>
<evidence type="ECO:0000313" key="1">
    <source>
        <dbReference type="EMBL" id="CAE6868486.1"/>
    </source>
</evidence>
<name>A0A9N8MLW5_9BURK</name>
<dbReference type="EMBL" id="CAJNAS010000002">
    <property type="protein sequence ID" value="CAE6868486.1"/>
    <property type="molecule type" value="Genomic_DNA"/>
</dbReference>
<proteinExistence type="predicted"/>
<accession>A0A9N8MLW5</accession>
<reference evidence="1" key="1">
    <citation type="submission" date="2021-02" db="EMBL/GenBank/DDBJ databases">
        <authorList>
            <person name="Vanwijnsberghe S."/>
        </authorList>
    </citation>
    <scope>NUCLEOTIDE SEQUENCE</scope>
    <source>
        <strain evidence="1">R-70211</strain>
    </source>
</reference>
<protein>
    <submittedName>
        <fullName evidence="1">Uncharacterized protein</fullName>
    </submittedName>
</protein>